<reference evidence="7" key="1">
    <citation type="submission" date="2021-01" db="UniProtKB">
        <authorList>
            <consortium name="EnsemblMetazoa"/>
        </authorList>
    </citation>
    <scope>IDENTIFICATION</scope>
</reference>
<dbReference type="GO" id="GO:0030687">
    <property type="term" value="C:preribosome, large subunit precursor"/>
    <property type="evidence" value="ECO:0007669"/>
    <property type="project" value="TreeGrafter"/>
</dbReference>
<dbReference type="GO" id="GO:0000447">
    <property type="term" value="P:endonucleolytic cleavage in ITS1 to separate SSU-rRNA from 5.8S rRNA and LSU-rRNA from tricistronic rRNA transcript (SSU-rRNA, 5.8S rRNA, LSU-rRNA)"/>
    <property type="evidence" value="ECO:0007669"/>
    <property type="project" value="TreeGrafter"/>
</dbReference>
<feature type="compositionally biased region" description="Basic residues" evidence="6">
    <location>
        <begin position="343"/>
        <end position="352"/>
    </location>
</feature>
<dbReference type="Proteomes" id="UP000594262">
    <property type="component" value="Unplaced"/>
</dbReference>
<feature type="region of interest" description="Disordered" evidence="6">
    <location>
        <begin position="245"/>
        <end position="266"/>
    </location>
</feature>
<evidence type="ECO:0000256" key="5">
    <source>
        <dbReference type="RuleBase" id="RU364132"/>
    </source>
</evidence>
<keyword evidence="3 5" id="KW-0690">Ribosome biogenesis</keyword>
<dbReference type="RefSeq" id="XP_066934037.1">
    <property type="nucleotide sequence ID" value="XM_067077936.1"/>
</dbReference>
<keyword evidence="8" id="KW-1185">Reference proteome</keyword>
<comment type="similarity">
    <text evidence="2 5">Belongs to the RRS1 family.</text>
</comment>
<name>A0A7M5WVN1_9CNID</name>
<dbReference type="OrthoDB" id="28455at2759"/>
<dbReference type="GO" id="GO:0042273">
    <property type="term" value="P:ribosomal large subunit biogenesis"/>
    <property type="evidence" value="ECO:0007669"/>
    <property type="project" value="TreeGrafter"/>
</dbReference>
<evidence type="ECO:0000256" key="1">
    <source>
        <dbReference type="ARBA" id="ARBA00004123"/>
    </source>
</evidence>
<feature type="compositionally biased region" description="Basic residues" evidence="6">
    <location>
        <begin position="315"/>
        <end position="332"/>
    </location>
</feature>
<comment type="function">
    <text evidence="5">Involved in ribosomal large subunit assembly.</text>
</comment>
<dbReference type="PANTHER" id="PTHR17602:SF4">
    <property type="entry name" value="RIBOSOME BIOGENESIS REGULATORY PROTEIN HOMOLOG"/>
    <property type="match status" value="1"/>
</dbReference>
<proteinExistence type="inferred from homology"/>
<feature type="compositionally biased region" description="Basic and acidic residues" evidence="6">
    <location>
        <begin position="247"/>
        <end position="257"/>
    </location>
</feature>
<comment type="subcellular location">
    <subcellularLocation>
        <location evidence="1 5">Nucleus</location>
    </subcellularLocation>
</comment>
<keyword evidence="4 5" id="KW-0539">Nucleus</keyword>
<accession>A0A7M5WVN1</accession>
<dbReference type="EnsemblMetazoa" id="CLYHEMT013863.1">
    <property type="protein sequence ID" value="CLYHEMP013863.1"/>
    <property type="gene ID" value="CLYHEMG013863"/>
</dbReference>
<evidence type="ECO:0000256" key="4">
    <source>
        <dbReference type="ARBA" id="ARBA00023242"/>
    </source>
</evidence>
<dbReference type="GeneID" id="136821724"/>
<evidence type="ECO:0000256" key="6">
    <source>
        <dbReference type="SAM" id="MobiDB-lite"/>
    </source>
</evidence>
<dbReference type="Pfam" id="PF04939">
    <property type="entry name" value="RRS1"/>
    <property type="match status" value="1"/>
</dbReference>
<feature type="compositionally biased region" description="Basic and acidic residues" evidence="6">
    <location>
        <begin position="173"/>
        <end position="197"/>
    </location>
</feature>
<evidence type="ECO:0000313" key="7">
    <source>
        <dbReference type="EnsemblMetazoa" id="CLYHEMP013863.1"/>
    </source>
</evidence>
<protein>
    <recommendedName>
        <fullName evidence="5">Ribosome biogenesis regulatory protein</fullName>
    </recommendedName>
</protein>
<evidence type="ECO:0000256" key="3">
    <source>
        <dbReference type="ARBA" id="ARBA00022517"/>
    </source>
</evidence>
<feature type="region of interest" description="Disordered" evidence="6">
    <location>
        <begin position="305"/>
        <end position="352"/>
    </location>
</feature>
<evidence type="ECO:0000256" key="2">
    <source>
        <dbReference type="ARBA" id="ARBA00010077"/>
    </source>
</evidence>
<sequence>MEKMATEMESSNEIAVIDKVKEILGDSAKFKPITVSKEVDPVSDVGNLLLSDLQPVDTKQFKSNKEIFLKNLARDNAQLLFNQIWELPIERVDSVVVAQLPETNTFLPREKPVPKPKPLTKWEEYAKKKGIENKKRSRMVWDKELDQWKPRYGYKKANDDQAQWCMEVPVNKDPNEDQFQKAKDVKKERVAKNEYQRLRNISKAQKAAGNKSAPLSSKLKPEVKKDKERLTKEIDVAKVSTASMGKFQEKLPNEKPNKKTGKKRKFETVCGDMNDEKRRALDIFNKINKPNTLDMNKAINKKMAQDQQLNAMDKKNKKKGGSMKIKNRKYKGGKQASVDKMKAKTLGKKKRR</sequence>
<dbReference type="InterPro" id="IPR007023">
    <property type="entry name" value="Ribosom_reg"/>
</dbReference>
<feature type="region of interest" description="Disordered" evidence="6">
    <location>
        <begin position="169"/>
        <end position="227"/>
    </location>
</feature>
<evidence type="ECO:0000313" key="8">
    <source>
        <dbReference type="Proteomes" id="UP000594262"/>
    </source>
</evidence>
<dbReference type="AlphaFoldDB" id="A0A7M5WVN1"/>
<organism evidence="7 8">
    <name type="scientific">Clytia hemisphaerica</name>
    <dbReference type="NCBI Taxonomy" id="252671"/>
    <lineage>
        <taxon>Eukaryota</taxon>
        <taxon>Metazoa</taxon>
        <taxon>Cnidaria</taxon>
        <taxon>Hydrozoa</taxon>
        <taxon>Hydroidolina</taxon>
        <taxon>Leptothecata</taxon>
        <taxon>Obeliida</taxon>
        <taxon>Clytiidae</taxon>
        <taxon>Clytia</taxon>
    </lineage>
</organism>
<dbReference type="PANTHER" id="PTHR17602">
    <property type="entry name" value="RIBOSOME BIOGENESIS REGULATORY PROTEIN"/>
    <property type="match status" value="1"/>
</dbReference>
<dbReference type="GO" id="GO:0005730">
    <property type="term" value="C:nucleolus"/>
    <property type="evidence" value="ECO:0007669"/>
    <property type="project" value="TreeGrafter"/>
</dbReference>